<feature type="domain" description="Transglycosylase SLT" evidence="6">
    <location>
        <begin position="611"/>
        <end position="711"/>
    </location>
</feature>
<evidence type="ECO:0000256" key="2">
    <source>
        <dbReference type="ARBA" id="ARBA00009387"/>
    </source>
</evidence>
<dbReference type="RefSeq" id="WP_129227260.1">
    <property type="nucleotide sequence ID" value="NZ_QYBB01000013.1"/>
</dbReference>
<keyword evidence="8" id="KW-1185">Reference proteome</keyword>
<evidence type="ECO:0000259" key="6">
    <source>
        <dbReference type="Pfam" id="PF01464"/>
    </source>
</evidence>
<dbReference type="InterPro" id="IPR008939">
    <property type="entry name" value="Lytic_TGlycosylase_superhlx_U"/>
</dbReference>
<dbReference type="GO" id="GO:0042597">
    <property type="term" value="C:periplasmic space"/>
    <property type="evidence" value="ECO:0007669"/>
    <property type="project" value="InterPro"/>
</dbReference>
<dbReference type="AlphaFoldDB" id="A0A4Q2U915"/>
<dbReference type="Proteomes" id="UP000290759">
    <property type="component" value="Unassembled WGS sequence"/>
</dbReference>
<dbReference type="EMBL" id="QYBB01000013">
    <property type="protein sequence ID" value="RYC31587.1"/>
    <property type="molecule type" value="Genomic_DNA"/>
</dbReference>
<evidence type="ECO:0000256" key="1">
    <source>
        <dbReference type="ARBA" id="ARBA00007734"/>
    </source>
</evidence>
<feature type="region of interest" description="Disordered" evidence="4">
    <location>
        <begin position="111"/>
        <end position="136"/>
    </location>
</feature>
<protein>
    <submittedName>
        <fullName evidence="7">Lytic transglycosylase domain-containing protein</fullName>
    </submittedName>
</protein>
<dbReference type="PANTHER" id="PTHR37423">
    <property type="entry name" value="SOLUBLE LYTIC MUREIN TRANSGLYCOSYLASE-RELATED"/>
    <property type="match status" value="1"/>
</dbReference>
<evidence type="ECO:0000313" key="8">
    <source>
        <dbReference type="Proteomes" id="UP000290759"/>
    </source>
</evidence>
<comment type="caution">
    <text evidence="7">The sequence shown here is derived from an EMBL/GenBank/DDBJ whole genome shotgun (WGS) entry which is preliminary data.</text>
</comment>
<feature type="chain" id="PRO_5020435122" evidence="5">
    <location>
        <begin position="30"/>
        <end position="770"/>
    </location>
</feature>
<evidence type="ECO:0000256" key="5">
    <source>
        <dbReference type="SAM" id="SignalP"/>
    </source>
</evidence>
<feature type="signal peptide" evidence="5">
    <location>
        <begin position="1"/>
        <end position="29"/>
    </location>
</feature>
<evidence type="ECO:0000256" key="3">
    <source>
        <dbReference type="ARBA" id="ARBA00022729"/>
    </source>
</evidence>
<proteinExistence type="inferred from homology"/>
<gene>
    <name evidence="7" type="ORF">D3273_13180</name>
</gene>
<reference evidence="7 8" key="2">
    <citation type="submission" date="2019-02" db="EMBL/GenBank/DDBJ databases">
        <title>'Lichenibacterium ramalinii' gen. nov. sp. nov., 'Lichenibacterium minor' gen. nov. sp. nov.</title>
        <authorList>
            <person name="Pankratov T."/>
        </authorList>
    </citation>
    <scope>NUCLEOTIDE SEQUENCE [LARGE SCALE GENOMIC DNA]</scope>
    <source>
        <strain evidence="7 8">RmlP026</strain>
    </source>
</reference>
<dbReference type="PANTHER" id="PTHR37423:SF2">
    <property type="entry name" value="MEMBRANE-BOUND LYTIC MUREIN TRANSGLYCOSYLASE C"/>
    <property type="match status" value="1"/>
</dbReference>
<dbReference type="InterPro" id="IPR008258">
    <property type="entry name" value="Transglycosylase_SLT_dom_1"/>
</dbReference>
<dbReference type="GO" id="GO:0004553">
    <property type="term" value="F:hydrolase activity, hydrolyzing O-glycosyl compounds"/>
    <property type="evidence" value="ECO:0007669"/>
    <property type="project" value="InterPro"/>
</dbReference>
<sequence length="770" mass="81349">MAFKGLRTALMAGTGLACAALAVPSVRHAAESAPRRWFAHADRSAQRVAPAAVLDLAARRPEIRVASGPAKSTLRAESLGPDAVRTLADAMAGADGAGKVLTIAAHGSPIGLATPGPSAGPSQPGTPTENGAPLGPTVADHDPDASLLRQAIGAYRRNDLAGGDAAARGLTNPVARLTAEWTAIRLDSHLVGLARLDAFGQAHPDWPALGWVGRRAEEAVAATRDPALIEARLGAVPPKTVAGRLALAGAERALGHADAAARLAHGLWRDDDLSPWQEGTLAHDFADVIDREDHRVRAERFLYKEKIAAGLKEAALAGPDVVALAKARAAVVANSTLAEVTLAAVPKPLQSDPLTIFSRAQRLRRLGHAEEAADLILSAPRDARAIDGDEWWTERRIVLRKLLDLGDPKKALALCADIGEAGAASRIEAAFHAGWIALRFLQDPKAAAPQFDTIARLAETPISKSRAAYWQGRTAEALGQGDEAQRHYGDAARYSITFYGQLAAARLGQTTLELHEAPAATGDARSEAVRVADYLYALGERDIALPLALDIGKAEPSDAQVGALGDVLERNRDARATLMIGKAATQRGLAADDAAFPTFGIPNFAPLPKSADLAVVYAIARQESEFDQRSLSSAGAKGLMQMISSTARTTANRAGVAYDDGRLSSDPAFNAQLGAAHLGTLLDEQGGSFILTFAAYNAGGRAVHDWIAAYGDPRRPGIDIVDWIERIPYSETRNYVQRVMENLQVYRAKLGRPTMLLVGAEPPPPIRKGT</sequence>
<dbReference type="SUPFAM" id="SSF53955">
    <property type="entry name" value="Lysozyme-like"/>
    <property type="match status" value="1"/>
</dbReference>
<comment type="similarity">
    <text evidence="2">Belongs to the virb1 family.</text>
</comment>
<dbReference type="CDD" id="cd13401">
    <property type="entry name" value="Slt70-like"/>
    <property type="match status" value="1"/>
</dbReference>
<evidence type="ECO:0000256" key="4">
    <source>
        <dbReference type="SAM" id="MobiDB-lite"/>
    </source>
</evidence>
<reference evidence="7 8" key="1">
    <citation type="submission" date="2018-12" db="EMBL/GenBank/DDBJ databases">
        <authorList>
            <person name="Grouzdev D.S."/>
            <person name="Krutkina M.S."/>
        </authorList>
    </citation>
    <scope>NUCLEOTIDE SEQUENCE [LARGE SCALE GENOMIC DNA]</scope>
    <source>
        <strain evidence="7 8">RmlP026</strain>
    </source>
</reference>
<comment type="similarity">
    <text evidence="1">Belongs to the transglycosylase Slt family.</text>
</comment>
<dbReference type="SUPFAM" id="SSF48435">
    <property type="entry name" value="Bacterial muramidases"/>
    <property type="match status" value="1"/>
</dbReference>
<organism evidence="7 8">
    <name type="scientific">Lichenibacterium minor</name>
    <dbReference type="NCBI Taxonomy" id="2316528"/>
    <lineage>
        <taxon>Bacteria</taxon>
        <taxon>Pseudomonadati</taxon>
        <taxon>Pseudomonadota</taxon>
        <taxon>Alphaproteobacteria</taxon>
        <taxon>Hyphomicrobiales</taxon>
        <taxon>Lichenihabitantaceae</taxon>
        <taxon>Lichenibacterium</taxon>
    </lineage>
</organism>
<dbReference type="Pfam" id="PF01464">
    <property type="entry name" value="SLT"/>
    <property type="match status" value="1"/>
</dbReference>
<dbReference type="OrthoDB" id="9815002at2"/>
<accession>A0A4Q2U915</accession>
<dbReference type="PROSITE" id="PS51257">
    <property type="entry name" value="PROKAR_LIPOPROTEIN"/>
    <property type="match status" value="1"/>
</dbReference>
<dbReference type="InterPro" id="IPR023346">
    <property type="entry name" value="Lysozyme-like_dom_sf"/>
</dbReference>
<dbReference type="Gene3D" id="1.25.20.10">
    <property type="entry name" value="Bacterial muramidases"/>
    <property type="match status" value="1"/>
</dbReference>
<evidence type="ECO:0000313" key="7">
    <source>
        <dbReference type="EMBL" id="RYC31587.1"/>
    </source>
</evidence>
<name>A0A4Q2U915_9HYPH</name>
<feature type="compositionally biased region" description="Polar residues" evidence="4">
    <location>
        <begin position="120"/>
        <end position="129"/>
    </location>
</feature>
<dbReference type="Gene3D" id="1.10.530.10">
    <property type="match status" value="1"/>
</dbReference>
<keyword evidence="3 5" id="KW-0732">Signal</keyword>